<dbReference type="InterPro" id="IPR014710">
    <property type="entry name" value="RmlC-like_jellyroll"/>
</dbReference>
<reference evidence="2 3" key="1">
    <citation type="submission" date="2019-02" db="EMBL/GenBank/DDBJ databases">
        <title>Genomic Encyclopedia of Type Strains, Phase IV (KMG-IV): sequencing the most valuable type-strain genomes for metagenomic binning, comparative biology and taxonomic classification.</title>
        <authorList>
            <person name="Goeker M."/>
        </authorList>
    </citation>
    <scope>NUCLEOTIDE SEQUENCE [LARGE SCALE GENOMIC DNA]</scope>
    <source>
        <strain evidence="2 3">DSM 105135</strain>
    </source>
</reference>
<keyword evidence="2" id="KW-0223">Dioxygenase</keyword>
<organism evidence="2 3">
    <name type="scientific">Fluviicoccus keumensis</name>
    <dbReference type="NCBI Taxonomy" id="1435465"/>
    <lineage>
        <taxon>Bacteria</taxon>
        <taxon>Pseudomonadati</taxon>
        <taxon>Pseudomonadota</taxon>
        <taxon>Gammaproteobacteria</taxon>
        <taxon>Moraxellales</taxon>
        <taxon>Moraxellaceae</taxon>
        <taxon>Fluviicoccus</taxon>
    </lineage>
</organism>
<evidence type="ECO:0000259" key="1">
    <source>
        <dbReference type="Pfam" id="PF07883"/>
    </source>
</evidence>
<proteinExistence type="predicted"/>
<dbReference type="RefSeq" id="WP_130414343.1">
    <property type="nucleotide sequence ID" value="NZ_SHKX01000013.1"/>
</dbReference>
<dbReference type="AlphaFoldDB" id="A0A4Q7YP42"/>
<dbReference type="EMBL" id="SHKX01000013">
    <property type="protein sequence ID" value="RZU38621.1"/>
    <property type="molecule type" value="Genomic_DNA"/>
</dbReference>
<keyword evidence="2" id="KW-0560">Oxidoreductase</keyword>
<keyword evidence="3" id="KW-1185">Reference proteome</keyword>
<dbReference type="GO" id="GO:0051213">
    <property type="term" value="F:dioxygenase activity"/>
    <property type="evidence" value="ECO:0007669"/>
    <property type="project" value="UniProtKB-KW"/>
</dbReference>
<dbReference type="Pfam" id="PF07883">
    <property type="entry name" value="Cupin_2"/>
    <property type="match status" value="1"/>
</dbReference>
<dbReference type="InterPro" id="IPR013096">
    <property type="entry name" value="Cupin_2"/>
</dbReference>
<dbReference type="SUPFAM" id="SSF51182">
    <property type="entry name" value="RmlC-like cupins"/>
    <property type="match status" value="1"/>
</dbReference>
<dbReference type="CDD" id="cd02230">
    <property type="entry name" value="cupin_HP0902-like"/>
    <property type="match status" value="1"/>
</dbReference>
<comment type="caution">
    <text evidence="2">The sequence shown here is derived from an EMBL/GenBank/DDBJ whole genome shotgun (WGS) entry which is preliminary data.</text>
</comment>
<accession>A0A4Q7YP42</accession>
<evidence type="ECO:0000313" key="3">
    <source>
        <dbReference type="Proteomes" id="UP000292423"/>
    </source>
</evidence>
<dbReference type="InterPro" id="IPR011051">
    <property type="entry name" value="RmlC_Cupin_sf"/>
</dbReference>
<gene>
    <name evidence="2" type="ORF">EV700_2556</name>
</gene>
<dbReference type="OrthoDB" id="8265259at2"/>
<sequence>MALTHAASGEIVSVRPLGSALRASESVTLVRAPHFEVFRFVLPAGKTTPMHEAAGLITIQCLEGEVALDAHGRRQTLVAGDLVYLDDAEPHAVSALTDASLLVTILLHRV</sequence>
<protein>
    <submittedName>
        <fullName evidence="2">Quercetin dioxygenase-like cupin family protein</fullName>
    </submittedName>
</protein>
<evidence type="ECO:0000313" key="2">
    <source>
        <dbReference type="EMBL" id="RZU38621.1"/>
    </source>
</evidence>
<feature type="domain" description="Cupin type-2" evidence="1">
    <location>
        <begin position="39"/>
        <end position="102"/>
    </location>
</feature>
<dbReference type="Gene3D" id="2.60.120.10">
    <property type="entry name" value="Jelly Rolls"/>
    <property type="match status" value="1"/>
</dbReference>
<dbReference type="Proteomes" id="UP000292423">
    <property type="component" value="Unassembled WGS sequence"/>
</dbReference>
<name>A0A4Q7YP42_9GAMM</name>